<sequence length="223" mass="22875">MVLFPAPPRPGDLIAVTEPSSGVPSPMYARLDLALEHLRTQGVHVVEGACLRDQRDCTSAIVTSALTREPIAGVTVQMEAVSGIETLVTNSSGYAIFDSLNITATLQGSELADSLDVTAFPAQEMAVIAIDEAGFLPVSVTRPLAVGTKSTLVSVMPVSRTISTGLISAAGGGRFVVPGVGQSLVPPGTLLQDVSIEFIPMGRSEFAGSPTGGEVCVPGGEIS</sequence>
<dbReference type="Proteomes" id="UP000320390">
    <property type="component" value="Chromosome"/>
</dbReference>
<keyword evidence="2" id="KW-1185">Reference proteome</keyword>
<dbReference type="AlphaFoldDB" id="A0A518EZU9"/>
<accession>A0A518EZU9</accession>
<evidence type="ECO:0000313" key="2">
    <source>
        <dbReference type="Proteomes" id="UP000320390"/>
    </source>
</evidence>
<name>A0A518EZU9_9BACT</name>
<dbReference type="RefSeq" id="WP_145204262.1">
    <property type="nucleotide sequence ID" value="NZ_CP036434.1"/>
</dbReference>
<proteinExistence type="predicted"/>
<protein>
    <submittedName>
        <fullName evidence="1">Uncharacterized protein</fullName>
    </submittedName>
</protein>
<dbReference type="OrthoDB" id="9807329at2"/>
<gene>
    <name evidence="1" type="ORF">Poly30_51640</name>
</gene>
<evidence type="ECO:0000313" key="1">
    <source>
        <dbReference type="EMBL" id="QDV09606.1"/>
    </source>
</evidence>
<dbReference type="EMBL" id="CP036434">
    <property type="protein sequence ID" value="QDV09606.1"/>
    <property type="molecule type" value="Genomic_DNA"/>
</dbReference>
<organism evidence="1 2">
    <name type="scientific">Saltatorellus ferox</name>
    <dbReference type="NCBI Taxonomy" id="2528018"/>
    <lineage>
        <taxon>Bacteria</taxon>
        <taxon>Pseudomonadati</taxon>
        <taxon>Planctomycetota</taxon>
        <taxon>Planctomycetia</taxon>
        <taxon>Planctomycetia incertae sedis</taxon>
        <taxon>Saltatorellus</taxon>
    </lineage>
</organism>
<reference evidence="1 2" key="1">
    <citation type="submission" date="2019-02" db="EMBL/GenBank/DDBJ databases">
        <title>Deep-cultivation of Planctomycetes and their phenomic and genomic characterization uncovers novel biology.</title>
        <authorList>
            <person name="Wiegand S."/>
            <person name="Jogler M."/>
            <person name="Boedeker C."/>
            <person name="Pinto D."/>
            <person name="Vollmers J."/>
            <person name="Rivas-Marin E."/>
            <person name="Kohn T."/>
            <person name="Peeters S.H."/>
            <person name="Heuer A."/>
            <person name="Rast P."/>
            <person name="Oberbeckmann S."/>
            <person name="Bunk B."/>
            <person name="Jeske O."/>
            <person name="Meyerdierks A."/>
            <person name="Storesund J.E."/>
            <person name="Kallscheuer N."/>
            <person name="Luecker S."/>
            <person name="Lage O.M."/>
            <person name="Pohl T."/>
            <person name="Merkel B.J."/>
            <person name="Hornburger P."/>
            <person name="Mueller R.-W."/>
            <person name="Bruemmer F."/>
            <person name="Labrenz M."/>
            <person name="Spormann A.M."/>
            <person name="Op den Camp H."/>
            <person name="Overmann J."/>
            <person name="Amann R."/>
            <person name="Jetten M.S.M."/>
            <person name="Mascher T."/>
            <person name="Medema M.H."/>
            <person name="Devos D.P."/>
            <person name="Kaster A.-K."/>
            <person name="Ovreas L."/>
            <person name="Rohde M."/>
            <person name="Galperin M.Y."/>
            <person name="Jogler C."/>
        </authorList>
    </citation>
    <scope>NUCLEOTIDE SEQUENCE [LARGE SCALE GENOMIC DNA]</scope>
    <source>
        <strain evidence="1 2">Poly30</strain>
    </source>
</reference>